<organism evidence="2 3">
    <name type="scientific">Mesorhizobium robiniae</name>
    <dbReference type="NCBI Taxonomy" id="559315"/>
    <lineage>
        <taxon>Bacteria</taxon>
        <taxon>Pseudomonadati</taxon>
        <taxon>Pseudomonadota</taxon>
        <taxon>Alphaproteobacteria</taxon>
        <taxon>Hyphomicrobiales</taxon>
        <taxon>Phyllobacteriaceae</taxon>
        <taxon>Mesorhizobium</taxon>
    </lineage>
</organism>
<dbReference type="Proteomes" id="UP001549204">
    <property type="component" value="Unassembled WGS sequence"/>
</dbReference>
<sequence length="37" mass="4001">MTTAFWILTAIAGWLGFGMAGLILYIAFCVATGRHIL</sequence>
<accession>A0ABV2GHA3</accession>
<evidence type="ECO:0000256" key="1">
    <source>
        <dbReference type="SAM" id="Phobius"/>
    </source>
</evidence>
<feature type="transmembrane region" description="Helical" evidence="1">
    <location>
        <begin position="6"/>
        <end position="31"/>
    </location>
</feature>
<keyword evidence="1" id="KW-0472">Membrane</keyword>
<keyword evidence="3" id="KW-1185">Reference proteome</keyword>
<evidence type="ECO:0000313" key="3">
    <source>
        <dbReference type="Proteomes" id="UP001549204"/>
    </source>
</evidence>
<evidence type="ECO:0000313" key="2">
    <source>
        <dbReference type="EMBL" id="MET3577678.1"/>
    </source>
</evidence>
<proteinExistence type="predicted"/>
<protein>
    <submittedName>
        <fullName evidence="2">Membrane protein SirB2</fullName>
    </submittedName>
</protein>
<comment type="caution">
    <text evidence="2">The sequence shown here is derived from an EMBL/GenBank/DDBJ whole genome shotgun (WGS) entry which is preliminary data.</text>
</comment>
<name>A0ABV2GHA3_9HYPH</name>
<gene>
    <name evidence="2" type="ORF">ABID19_000693</name>
</gene>
<keyword evidence="1" id="KW-0812">Transmembrane</keyword>
<reference evidence="2 3" key="1">
    <citation type="submission" date="2024-06" db="EMBL/GenBank/DDBJ databases">
        <title>Genomic Encyclopedia of Type Strains, Phase IV (KMG-IV): sequencing the most valuable type-strain genomes for metagenomic binning, comparative biology and taxonomic classification.</title>
        <authorList>
            <person name="Goeker M."/>
        </authorList>
    </citation>
    <scope>NUCLEOTIDE SEQUENCE [LARGE SCALE GENOMIC DNA]</scope>
    <source>
        <strain evidence="2 3">DSM 100022</strain>
    </source>
</reference>
<dbReference type="EMBL" id="JBEPMC010000001">
    <property type="protein sequence ID" value="MET3577678.1"/>
    <property type="molecule type" value="Genomic_DNA"/>
</dbReference>
<keyword evidence="1" id="KW-1133">Transmembrane helix</keyword>